<keyword evidence="2" id="KW-1185">Reference proteome</keyword>
<gene>
    <name evidence="1" type="ORF">IW252_000041</name>
</gene>
<dbReference type="AlphaFoldDB" id="A0A931D6D7"/>
<evidence type="ECO:0000313" key="1">
    <source>
        <dbReference type="EMBL" id="MBG6083274.1"/>
    </source>
</evidence>
<protein>
    <submittedName>
        <fullName evidence="1">Uncharacterized protein</fullName>
    </submittedName>
</protein>
<name>A0A931D6D7_9MICC</name>
<sequence>MIDLTKDPPMELAAAAEHAYGRIIVDGIKNHPRSQQRMIGPSEVGVPCNRALLYKLAQVPEPPDPDMDVRLEAPLGTAFHAQLEEWFGADNHRFAPGERWLVEERVEVGSIGGQPITGSTDLFDTSNGIVIDHKVVSPQRLKQYRAKGAGPQYTAQAMLYARGWAMDGYAVKGSAIAFIPRGGQIRDIYFHFMEYDEHIALTALQRAETYWTVLQTVGLDAALQLPVFAACTDQERVSQQTGRPYNKDAKWCTWCRDDHAYEVARTGRSPFHS</sequence>
<comment type="caution">
    <text evidence="1">The sequence shown here is derived from an EMBL/GenBank/DDBJ whole genome shotgun (WGS) entry which is preliminary data.</text>
</comment>
<dbReference type="EMBL" id="JADOTZ010000001">
    <property type="protein sequence ID" value="MBG6083274.1"/>
    <property type="molecule type" value="Genomic_DNA"/>
</dbReference>
<organism evidence="1 2">
    <name type="scientific">Zhihengliuella flava</name>
    <dbReference type="NCBI Taxonomy" id="1285193"/>
    <lineage>
        <taxon>Bacteria</taxon>
        <taxon>Bacillati</taxon>
        <taxon>Actinomycetota</taxon>
        <taxon>Actinomycetes</taxon>
        <taxon>Micrococcales</taxon>
        <taxon>Micrococcaceae</taxon>
        <taxon>Zhihengliuella</taxon>
    </lineage>
</organism>
<evidence type="ECO:0000313" key="2">
    <source>
        <dbReference type="Proteomes" id="UP000625033"/>
    </source>
</evidence>
<reference evidence="1" key="1">
    <citation type="submission" date="2020-11" db="EMBL/GenBank/DDBJ databases">
        <title>Sequencing the genomes of 1000 actinobacteria strains.</title>
        <authorList>
            <person name="Klenk H.-P."/>
        </authorList>
    </citation>
    <scope>NUCLEOTIDE SEQUENCE</scope>
    <source>
        <strain evidence="1">DSM 26152</strain>
    </source>
</reference>
<dbReference type="RefSeq" id="WP_196834733.1">
    <property type="nucleotide sequence ID" value="NZ_JADOTZ010000001.1"/>
</dbReference>
<dbReference type="Proteomes" id="UP000625033">
    <property type="component" value="Unassembled WGS sequence"/>
</dbReference>
<proteinExistence type="predicted"/>
<accession>A0A931D6D7</accession>